<accession>A0A2P5HWT0</accession>
<evidence type="ECO:0000313" key="9">
    <source>
        <dbReference type="Proteomes" id="UP000094444"/>
    </source>
</evidence>
<feature type="domain" description="TAFII28-like protein" evidence="7">
    <location>
        <begin position="199"/>
        <end position="329"/>
    </location>
</feature>
<dbReference type="OrthoDB" id="28335at2759"/>
<dbReference type="InterPro" id="IPR045127">
    <property type="entry name" value="TAF11-like"/>
</dbReference>
<dbReference type="STRING" id="158607.A0A2P5HWT0"/>
<dbReference type="Proteomes" id="UP000094444">
    <property type="component" value="Unassembled WGS sequence"/>
</dbReference>
<feature type="compositionally biased region" description="Low complexity" evidence="6">
    <location>
        <begin position="97"/>
        <end position="110"/>
    </location>
</feature>
<feature type="compositionally biased region" description="Gly residues" evidence="6">
    <location>
        <begin position="149"/>
        <end position="161"/>
    </location>
</feature>
<dbReference type="SUPFAM" id="SSF47113">
    <property type="entry name" value="Histone-fold"/>
    <property type="match status" value="1"/>
</dbReference>
<evidence type="ECO:0000259" key="7">
    <source>
        <dbReference type="Pfam" id="PF04719"/>
    </source>
</evidence>
<feature type="compositionally biased region" description="Low complexity" evidence="6">
    <location>
        <begin position="1"/>
        <end position="13"/>
    </location>
</feature>
<gene>
    <name evidence="8" type="ORF">DHEL01_v206909</name>
</gene>
<evidence type="ECO:0000256" key="5">
    <source>
        <dbReference type="ARBA" id="ARBA00023242"/>
    </source>
</evidence>
<dbReference type="GO" id="GO:0046982">
    <property type="term" value="F:protein heterodimerization activity"/>
    <property type="evidence" value="ECO:0007669"/>
    <property type="project" value="InterPro"/>
</dbReference>
<proteinExistence type="inferred from homology"/>
<dbReference type="PANTHER" id="PTHR13218">
    <property type="entry name" value="TRANSCRIPTION INITIATION FACTOR TFIID SUBUNIT 11-RELATED"/>
    <property type="match status" value="1"/>
</dbReference>
<feature type="compositionally biased region" description="Polar residues" evidence="6">
    <location>
        <begin position="58"/>
        <end position="76"/>
    </location>
</feature>
<keyword evidence="9" id="KW-1185">Reference proteome</keyword>
<dbReference type="AlphaFoldDB" id="A0A2P5HWT0"/>
<dbReference type="GO" id="GO:0016251">
    <property type="term" value="F:RNA polymerase II general transcription initiation factor activity"/>
    <property type="evidence" value="ECO:0007669"/>
    <property type="project" value="TreeGrafter"/>
</dbReference>
<evidence type="ECO:0000256" key="6">
    <source>
        <dbReference type="SAM" id="MobiDB-lite"/>
    </source>
</evidence>
<dbReference type="GO" id="GO:0051123">
    <property type="term" value="P:RNA polymerase II preinitiation complex assembly"/>
    <property type="evidence" value="ECO:0007669"/>
    <property type="project" value="InterPro"/>
</dbReference>
<dbReference type="InterPro" id="IPR006809">
    <property type="entry name" value="TAFII28_dom"/>
</dbReference>
<organism evidence="8 9">
    <name type="scientific">Diaporthe helianthi</name>
    <dbReference type="NCBI Taxonomy" id="158607"/>
    <lineage>
        <taxon>Eukaryota</taxon>
        <taxon>Fungi</taxon>
        <taxon>Dikarya</taxon>
        <taxon>Ascomycota</taxon>
        <taxon>Pezizomycotina</taxon>
        <taxon>Sordariomycetes</taxon>
        <taxon>Sordariomycetidae</taxon>
        <taxon>Diaporthales</taxon>
        <taxon>Diaporthaceae</taxon>
        <taxon>Diaporthe</taxon>
    </lineage>
</organism>
<protein>
    <recommendedName>
        <fullName evidence="7">TAFII28-like protein domain-containing protein</fullName>
    </recommendedName>
</protein>
<dbReference type="Pfam" id="PF04719">
    <property type="entry name" value="TAFII28"/>
    <property type="match status" value="1"/>
</dbReference>
<dbReference type="EMBL" id="MAVT02000589">
    <property type="protein sequence ID" value="POS74704.1"/>
    <property type="molecule type" value="Genomic_DNA"/>
</dbReference>
<evidence type="ECO:0000256" key="3">
    <source>
        <dbReference type="ARBA" id="ARBA00023015"/>
    </source>
</evidence>
<feature type="compositionally biased region" description="Acidic residues" evidence="6">
    <location>
        <begin position="162"/>
        <end position="171"/>
    </location>
</feature>
<feature type="compositionally biased region" description="Basic and acidic residues" evidence="6">
    <location>
        <begin position="309"/>
        <end position="325"/>
    </location>
</feature>
<keyword evidence="5" id="KW-0539">Nucleus</keyword>
<comment type="similarity">
    <text evidence="2">Belongs to the TAF11 family.</text>
</comment>
<dbReference type="InParanoid" id="A0A2P5HWT0"/>
<dbReference type="PANTHER" id="PTHR13218:SF8">
    <property type="entry name" value="TRANSCRIPTION INITIATION FACTOR TFIID SUBUNIT 11"/>
    <property type="match status" value="1"/>
</dbReference>
<evidence type="ECO:0000256" key="1">
    <source>
        <dbReference type="ARBA" id="ARBA00004123"/>
    </source>
</evidence>
<reference evidence="8" key="1">
    <citation type="submission" date="2017-09" db="EMBL/GenBank/DDBJ databases">
        <title>Polyketide synthases of a Diaporthe helianthi virulent isolate.</title>
        <authorList>
            <person name="Baroncelli R."/>
        </authorList>
    </citation>
    <scope>NUCLEOTIDE SEQUENCE [LARGE SCALE GENOMIC DNA]</scope>
    <source>
        <strain evidence="8">7/96</strain>
    </source>
</reference>
<feature type="compositionally biased region" description="Basic and acidic residues" evidence="6">
    <location>
        <begin position="184"/>
        <end position="193"/>
    </location>
</feature>
<feature type="region of interest" description="Disordered" evidence="6">
    <location>
        <begin position="1"/>
        <end position="193"/>
    </location>
</feature>
<dbReference type="GO" id="GO:0005669">
    <property type="term" value="C:transcription factor TFIID complex"/>
    <property type="evidence" value="ECO:0007669"/>
    <property type="project" value="InterPro"/>
</dbReference>
<name>A0A2P5HWT0_DIAHE</name>
<sequence length="367" mass="39931">MSSPPYQSQASPPAHSPPYPSHSQLPALNTFANGGGSSKKRSAGDGGPSPSMKRRKPSTMSITSVGSAHPLRQTSFPPDESPFAARSPSVGFDNDNVSMVSGSAVSVSAPAKKKRGRKSKADKAREAAEKEGTPSAVGGRAMTAASGRSGAGRGAASGVGDDGADDEEEDDKDIKTKMGVAQFERSREEREEEKKLRFMLVQQMDKDQTERYEMWHAAKLTESVVKRIVNAAVSQSVPANVTKAMQSVAKVFIGDIIEESRRVQSEWIDKSGEPQAEEGVSFPTWPYEEEEHWDEPEDGRPRATHPKVKPKEPPRGALRPDHVREAWRRYKQGAEGGNVGALGLWHLQQSSGVERFGVKTRGRRLFK</sequence>
<evidence type="ECO:0000313" key="8">
    <source>
        <dbReference type="EMBL" id="POS74704.1"/>
    </source>
</evidence>
<keyword evidence="3" id="KW-0805">Transcription regulation</keyword>
<evidence type="ECO:0000256" key="4">
    <source>
        <dbReference type="ARBA" id="ARBA00023163"/>
    </source>
</evidence>
<keyword evidence="4" id="KW-0804">Transcription</keyword>
<comment type="caution">
    <text evidence="8">The sequence shown here is derived from an EMBL/GenBank/DDBJ whole genome shotgun (WGS) entry which is preliminary data.</text>
</comment>
<evidence type="ECO:0000256" key="2">
    <source>
        <dbReference type="ARBA" id="ARBA00009788"/>
    </source>
</evidence>
<dbReference type="CDD" id="cd08048">
    <property type="entry name" value="HFD_TAF11"/>
    <property type="match status" value="1"/>
</dbReference>
<dbReference type="InterPro" id="IPR009072">
    <property type="entry name" value="Histone-fold"/>
</dbReference>
<feature type="compositionally biased region" description="Low complexity" evidence="6">
    <location>
        <begin position="138"/>
        <end position="148"/>
    </location>
</feature>
<comment type="subcellular location">
    <subcellularLocation>
        <location evidence="1">Nucleus</location>
    </subcellularLocation>
</comment>
<feature type="region of interest" description="Disordered" evidence="6">
    <location>
        <begin position="267"/>
        <end position="325"/>
    </location>
</feature>
<dbReference type="Gene3D" id="1.10.20.10">
    <property type="entry name" value="Histone, subunit A"/>
    <property type="match status" value="1"/>
</dbReference>
<feature type="compositionally biased region" description="Acidic residues" evidence="6">
    <location>
        <begin position="287"/>
        <end position="297"/>
    </location>
</feature>
<feature type="compositionally biased region" description="Basic and acidic residues" evidence="6">
    <location>
        <begin position="119"/>
        <end position="132"/>
    </location>
</feature>